<dbReference type="PROSITE" id="PS50267">
    <property type="entry name" value="NA_NEUROTRAN_SYMP_3"/>
    <property type="match status" value="1"/>
</dbReference>
<accession>A0AAX1EHA0</accession>
<reference evidence="7 8" key="1">
    <citation type="submission" date="2019-03" db="EMBL/GenBank/DDBJ databases">
        <title>Diverse conjugative elements silence natural transformation in Legionella species.</title>
        <authorList>
            <person name="Durieux I."/>
            <person name="Ginevra C."/>
            <person name="Attaiech L."/>
            <person name="Picq K."/>
            <person name="Juan P.A."/>
            <person name="Jarraud S."/>
            <person name="Charpentier X."/>
        </authorList>
    </citation>
    <scope>NUCLEOTIDE SEQUENCE [LARGE SCALE GENOMIC DNA]</scope>
    <source>
        <strain evidence="7 8">HL-0427-4011</strain>
    </source>
</reference>
<evidence type="ECO:0000256" key="1">
    <source>
        <dbReference type="ARBA" id="ARBA00004141"/>
    </source>
</evidence>
<dbReference type="SUPFAM" id="SSF161070">
    <property type="entry name" value="SNF-like"/>
    <property type="match status" value="1"/>
</dbReference>
<keyword evidence="3 6" id="KW-0812">Transmembrane</keyword>
<dbReference type="PANTHER" id="PTHR42948:SF1">
    <property type="entry name" value="TRANSPORTER"/>
    <property type="match status" value="1"/>
</dbReference>
<dbReference type="Proteomes" id="UP000295517">
    <property type="component" value="Chromosome"/>
</dbReference>
<feature type="transmembrane region" description="Helical" evidence="6">
    <location>
        <begin position="374"/>
        <end position="395"/>
    </location>
</feature>
<feature type="transmembrane region" description="Helical" evidence="6">
    <location>
        <begin position="174"/>
        <end position="193"/>
    </location>
</feature>
<evidence type="ECO:0000256" key="4">
    <source>
        <dbReference type="ARBA" id="ARBA00022989"/>
    </source>
</evidence>
<sequence>MNNKFQTIRAQWDSNLDYLLVTIGSVIGLGNIFLFPFFVAKFGPLFIVFFLLFELLISIPVVLSEFFIGRRGKQNPVGAISLLAMESGANYRWRWIGWICFTILVLTLGYYCLHTSSYFYSLIEELLHFKSNPAKSSVTISPANSAWSFFYFLIFLAMTMAVVVRGINRGLEKISRIVVPFFFVLFGILAVYASCTGDFKAAWQYLFQFNGEISGPLIVSALIYAFFKLNTAMGTMVVYGSYLPPTTRLGKSTLIIAGFDLLASLLSYFIIFPLLFAHIGSEFLSQFKLETTLNTFLQIRGGFWFASFFLLGTILASWMPAIAFAESATVTLIERASLKRITSTALITMVVIIIGILMLWLPEEWSMEEITLELAEQILTPISALLIALFAGWVIGKETANIELDFGKKLFGIWRFLIRYLVPVCIVIVFTYLLWI</sequence>
<dbReference type="GO" id="GO:0016020">
    <property type="term" value="C:membrane"/>
    <property type="evidence" value="ECO:0007669"/>
    <property type="project" value="UniProtKB-SubCell"/>
</dbReference>
<keyword evidence="4 6" id="KW-1133">Transmembrane helix</keyword>
<dbReference type="PANTHER" id="PTHR42948">
    <property type="entry name" value="TRANSPORTER"/>
    <property type="match status" value="1"/>
</dbReference>
<protein>
    <recommendedName>
        <fullName evidence="9">Sodium-dependent transporter</fullName>
    </recommendedName>
</protein>
<gene>
    <name evidence="7" type="ORF">E3983_08905</name>
</gene>
<dbReference type="AlphaFoldDB" id="A0AAX1EHA0"/>
<evidence type="ECO:0000313" key="7">
    <source>
        <dbReference type="EMBL" id="QBR84468.1"/>
    </source>
</evidence>
<feature type="transmembrane region" description="Helical" evidence="6">
    <location>
        <begin position="18"/>
        <end position="39"/>
    </location>
</feature>
<organism evidence="7 8">
    <name type="scientific">Legionella israelensis</name>
    <dbReference type="NCBI Taxonomy" id="454"/>
    <lineage>
        <taxon>Bacteria</taxon>
        <taxon>Pseudomonadati</taxon>
        <taxon>Pseudomonadota</taxon>
        <taxon>Gammaproteobacteria</taxon>
        <taxon>Legionellales</taxon>
        <taxon>Legionellaceae</taxon>
        <taxon>Legionella</taxon>
    </lineage>
</organism>
<feature type="transmembrane region" description="Helical" evidence="6">
    <location>
        <begin position="45"/>
        <end position="68"/>
    </location>
</feature>
<evidence type="ECO:0008006" key="9">
    <source>
        <dbReference type="Google" id="ProtNLM"/>
    </source>
</evidence>
<feature type="transmembrane region" description="Helical" evidence="6">
    <location>
        <begin position="146"/>
        <end position="167"/>
    </location>
</feature>
<dbReference type="PRINTS" id="PR00176">
    <property type="entry name" value="NANEUSMPORT"/>
</dbReference>
<dbReference type="InterPro" id="IPR037272">
    <property type="entry name" value="SNS_sf"/>
</dbReference>
<proteinExistence type="predicted"/>
<keyword evidence="2" id="KW-0813">Transport</keyword>
<feature type="transmembrane region" description="Helical" evidence="6">
    <location>
        <begin position="213"/>
        <end position="242"/>
    </location>
</feature>
<dbReference type="InterPro" id="IPR000175">
    <property type="entry name" value="Na/ntran_symport"/>
</dbReference>
<evidence type="ECO:0000256" key="6">
    <source>
        <dbReference type="SAM" id="Phobius"/>
    </source>
</evidence>
<dbReference type="Pfam" id="PF00209">
    <property type="entry name" value="SNF"/>
    <property type="match status" value="1"/>
</dbReference>
<evidence type="ECO:0000256" key="5">
    <source>
        <dbReference type="ARBA" id="ARBA00023136"/>
    </source>
</evidence>
<name>A0AAX1EHA0_9GAMM</name>
<feature type="transmembrane region" description="Helical" evidence="6">
    <location>
        <begin position="416"/>
        <end position="435"/>
    </location>
</feature>
<comment type="subcellular location">
    <subcellularLocation>
        <location evidence="1">Membrane</location>
        <topology evidence="1">Multi-pass membrane protein</topology>
    </subcellularLocation>
</comment>
<keyword evidence="5 6" id="KW-0472">Membrane</keyword>
<feature type="transmembrane region" description="Helical" evidence="6">
    <location>
        <begin position="345"/>
        <end position="362"/>
    </location>
</feature>
<evidence type="ECO:0000313" key="8">
    <source>
        <dbReference type="Proteomes" id="UP000295517"/>
    </source>
</evidence>
<evidence type="ECO:0000256" key="2">
    <source>
        <dbReference type="ARBA" id="ARBA00022448"/>
    </source>
</evidence>
<feature type="transmembrane region" description="Helical" evidence="6">
    <location>
        <begin position="95"/>
        <end position="120"/>
    </location>
</feature>
<dbReference type="EMBL" id="CP038254">
    <property type="protein sequence ID" value="QBR84468.1"/>
    <property type="molecule type" value="Genomic_DNA"/>
</dbReference>
<feature type="transmembrane region" description="Helical" evidence="6">
    <location>
        <begin position="254"/>
        <end position="281"/>
    </location>
</feature>
<dbReference type="RefSeq" id="WP_135060695.1">
    <property type="nucleotide sequence ID" value="NZ_CP038254.1"/>
</dbReference>
<feature type="transmembrane region" description="Helical" evidence="6">
    <location>
        <begin position="301"/>
        <end position="324"/>
    </location>
</feature>
<evidence type="ECO:0000256" key="3">
    <source>
        <dbReference type="ARBA" id="ARBA00022692"/>
    </source>
</evidence>